<dbReference type="OrthoDB" id="5464953at2"/>
<comment type="caution">
    <text evidence="2">The sequence shown here is derived from an EMBL/GenBank/DDBJ whole genome shotgun (WGS) entry which is preliminary data.</text>
</comment>
<proteinExistence type="predicted"/>
<sequence length="264" mass="29539">MNFSIRSFLFSIVFVLSCALQPANAVAQHHSLQPNKQELASLVAQAQTIAVDDRVLLAVLKGVYTSKISKECAVNLLAAIIRTHKDGLPVSILEAKINEGLAKKVPVEIICTVIRRISEDMDFSRKLIAQYQSAPLSVQEMQTMVEALEQLQDNTQVRDFFARYKQIPVAIRIEGIKTYSLLQQAGGSPKRLRPLMAEVMKNETRLQRWKELPQLLAIALRTGIEPDIFIQKAVAAIKKNKAPHELSREFSLQPRNLGISTKSN</sequence>
<feature type="chain" id="PRO_5008600465" evidence="1">
    <location>
        <begin position="26"/>
        <end position="264"/>
    </location>
</feature>
<dbReference type="EMBL" id="JXMS01000025">
    <property type="protein sequence ID" value="OBQ46387.1"/>
    <property type="molecule type" value="Genomic_DNA"/>
</dbReference>
<dbReference type="PROSITE" id="PS51257">
    <property type="entry name" value="PROKAR_LIPOPROTEIN"/>
    <property type="match status" value="1"/>
</dbReference>
<organism evidence="2 3">
    <name type="scientific">Halodesulfovibrio spirochaetisodalis</name>
    <dbReference type="NCBI Taxonomy" id="1560234"/>
    <lineage>
        <taxon>Bacteria</taxon>
        <taxon>Pseudomonadati</taxon>
        <taxon>Thermodesulfobacteriota</taxon>
        <taxon>Desulfovibrionia</taxon>
        <taxon>Desulfovibrionales</taxon>
        <taxon>Desulfovibrionaceae</taxon>
        <taxon>Halodesulfovibrio</taxon>
    </lineage>
</organism>
<protein>
    <submittedName>
        <fullName evidence="2">Uncharacterized protein</fullName>
    </submittedName>
</protein>
<evidence type="ECO:0000313" key="2">
    <source>
        <dbReference type="EMBL" id="OBQ46387.1"/>
    </source>
</evidence>
<name>A0A1B7XAN4_9BACT</name>
<dbReference type="Proteomes" id="UP000091979">
    <property type="component" value="Unassembled WGS sequence"/>
</dbReference>
<dbReference type="RefSeq" id="WP_066856861.1">
    <property type="nucleotide sequence ID" value="NZ_JXMS01000025.1"/>
</dbReference>
<dbReference type="PATRIC" id="fig|1560234.3.peg.1649"/>
<evidence type="ECO:0000313" key="3">
    <source>
        <dbReference type="Proteomes" id="UP000091979"/>
    </source>
</evidence>
<keyword evidence="1" id="KW-0732">Signal</keyword>
<keyword evidence="3" id="KW-1185">Reference proteome</keyword>
<dbReference type="AlphaFoldDB" id="A0A1B7XAN4"/>
<gene>
    <name evidence="2" type="ORF">SP90_12705</name>
</gene>
<accession>A0A1B7XAN4</accession>
<reference evidence="2 3" key="1">
    <citation type="submission" date="2015-01" db="EMBL/GenBank/DDBJ databases">
        <title>Desulfovibrio sp. JC271 draft genome sequence.</title>
        <authorList>
            <person name="Shivani Y."/>
            <person name="Subhash Y."/>
            <person name="Sasikala C."/>
            <person name="Ramana C.V."/>
        </authorList>
    </citation>
    <scope>NUCLEOTIDE SEQUENCE [LARGE SCALE GENOMIC DNA]</scope>
    <source>
        <strain evidence="2 3">JC271</strain>
    </source>
</reference>
<feature type="signal peptide" evidence="1">
    <location>
        <begin position="1"/>
        <end position="25"/>
    </location>
</feature>
<evidence type="ECO:0000256" key="1">
    <source>
        <dbReference type="SAM" id="SignalP"/>
    </source>
</evidence>